<reference evidence="9 10" key="1">
    <citation type="submission" date="2014-01" db="EMBL/GenBank/DDBJ databases">
        <title>Actinotalea ferrariae CF5-4.</title>
        <authorList>
            <person name="Chen F."/>
            <person name="Li Y."/>
            <person name="Wang G."/>
        </authorList>
    </citation>
    <scope>NUCLEOTIDE SEQUENCE [LARGE SCALE GENOMIC DNA]</scope>
    <source>
        <strain evidence="9 10">CF5-4</strain>
    </source>
</reference>
<feature type="region of interest" description="Disordered" evidence="7">
    <location>
        <begin position="93"/>
        <end position="153"/>
    </location>
</feature>
<proteinExistence type="inferred from homology"/>
<dbReference type="PANTHER" id="PTHR34583">
    <property type="entry name" value="ANTIPORTER SUBUNIT MNHC2-RELATED"/>
    <property type="match status" value="1"/>
</dbReference>
<dbReference type="Gene3D" id="1.10.287.3510">
    <property type="match status" value="1"/>
</dbReference>
<gene>
    <name evidence="9" type="ORF">N866_19240</name>
</gene>
<evidence type="ECO:0000313" key="9">
    <source>
        <dbReference type="EMBL" id="EYR63630.1"/>
    </source>
</evidence>
<evidence type="ECO:0000256" key="7">
    <source>
        <dbReference type="SAM" id="MobiDB-lite"/>
    </source>
</evidence>
<name>A0A021VUA7_9CELL</name>
<comment type="similarity">
    <text evidence="2">Belongs to the CPA3 antiporters (TC 2.A.63) subunit C family.</text>
</comment>
<feature type="transmembrane region" description="Helical" evidence="8">
    <location>
        <begin position="6"/>
        <end position="23"/>
    </location>
</feature>
<keyword evidence="10" id="KW-1185">Reference proteome</keyword>
<dbReference type="OrthoDB" id="9799219at2"/>
<evidence type="ECO:0000256" key="3">
    <source>
        <dbReference type="ARBA" id="ARBA00022475"/>
    </source>
</evidence>
<protein>
    <submittedName>
        <fullName evidence="9">Cation:proton antiporter</fullName>
    </submittedName>
</protein>
<dbReference type="PANTHER" id="PTHR34583:SF2">
    <property type="entry name" value="ANTIPORTER SUBUNIT MNHC2-RELATED"/>
    <property type="match status" value="1"/>
</dbReference>
<evidence type="ECO:0000256" key="8">
    <source>
        <dbReference type="SAM" id="Phobius"/>
    </source>
</evidence>
<dbReference type="InterPro" id="IPR039428">
    <property type="entry name" value="NUOK/Mnh_C1-like"/>
</dbReference>
<evidence type="ECO:0000256" key="1">
    <source>
        <dbReference type="ARBA" id="ARBA00004651"/>
    </source>
</evidence>
<comment type="subcellular location">
    <subcellularLocation>
        <location evidence="1">Cell membrane</location>
        <topology evidence="1">Multi-pass membrane protein</topology>
    </subcellularLocation>
</comment>
<organism evidence="9 10">
    <name type="scientific">Actinotalea ferrariae CF5-4</name>
    <dbReference type="NCBI Taxonomy" id="948458"/>
    <lineage>
        <taxon>Bacteria</taxon>
        <taxon>Bacillati</taxon>
        <taxon>Actinomycetota</taxon>
        <taxon>Actinomycetes</taxon>
        <taxon>Micrococcales</taxon>
        <taxon>Cellulomonadaceae</taxon>
        <taxon>Actinotalea</taxon>
    </lineage>
</organism>
<keyword evidence="5 8" id="KW-1133">Transmembrane helix</keyword>
<dbReference type="EMBL" id="AXCW01000079">
    <property type="protein sequence ID" value="EYR63630.1"/>
    <property type="molecule type" value="Genomic_DNA"/>
</dbReference>
<evidence type="ECO:0000313" key="10">
    <source>
        <dbReference type="Proteomes" id="UP000019753"/>
    </source>
</evidence>
<evidence type="ECO:0000256" key="5">
    <source>
        <dbReference type="ARBA" id="ARBA00022989"/>
    </source>
</evidence>
<feature type="transmembrane region" description="Helical" evidence="8">
    <location>
        <begin position="67"/>
        <end position="88"/>
    </location>
</feature>
<evidence type="ECO:0000256" key="4">
    <source>
        <dbReference type="ARBA" id="ARBA00022692"/>
    </source>
</evidence>
<evidence type="ECO:0000256" key="6">
    <source>
        <dbReference type="ARBA" id="ARBA00023136"/>
    </source>
</evidence>
<comment type="caution">
    <text evidence="9">The sequence shown here is derived from an EMBL/GenBank/DDBJ whole genome shotgun (WGS) entry which is preliminary data.</text>
</comment>
<feature type="transmembrane region" description="Helical" evidence="8">
    <location>
        <begin position="30"/>
        <end position="47"/>
    </location>
</feature>
<dbReference type="GO" id="GO:0005886">
    <property type="term" value="C:plasma membrane"/>
    <property type="evidence" value="ECO:0007669"/>
    <property type="project" value="UniProtKB-SubCell"/>
</dbReference>
<accession>A0A021VUA7</accession>
<feature type="compositionally biased region" description="Low complexity" evidence="7">
    <location>
        <begin position="106"/>
        <end position="153"/>
    </location>
</feature>
<evidence type="ECO:0000256" key="2">
    <source>
        <dbReference type="ARBA" id="ARBA00010388"/>
    </source>
</evidence>
<keyword evidence="6 8" id="KW-0472">Membrane</keyword>
<dbReference type="Proteomes" id="UP000019753">
    <property type="component" value="Unassembled WGS sequence"/>
</dbReference>
<dbReference type="InterPro" id="IPR050601">
    <property type="entry name" value="CPA3_antiporter_subunitC"/>
</dbReference>
<dbReference type="Pfam" id="PF00420">
    <property type="entry name" value="Oxidored_q2"/>
    <property type="match status" value="1"/>
</dbReference>
<dbReference type="RefSeq" id="WP_081802486.1">
    <property type="nucleotide sequence ID" value="NZ_AXCW01000079.1"/>
</dbReference>
<dbReference type="AlphaFoldDB" id="A0A021VUA7"/>
<keyword evidence="3" id="KW-1003">Cell membrane</keyword>
<sequence>MSTAVLVAVLVGAGVYLLLQRGLVRVTFGFVLLGHAANVVLLGAGGMDRRDPPLLAEGSAAQAADPLPQAFALTAIVIAFGITVYLLALAGNGGEHDGPPSDAEGPRAAPPRGGATPLPGGVTFHATPATDGGSPTTTGSATAAGSTTGGDRP</sequence>
<keyword evidence="4 8" id="KW-0812">Transmembrane</keyword>